<organism evidence="1 2">
    <name type="scientific">Polaribacter gangjinensis</name>
    <dbReference type="NCBI Taxonomy" id="574710"/>
    <lineage>
        <taxon>Bacteria</taxon>
        <taxon>Pseudomonadati</taxon>
        <taxon>Bacteroidota</taxon>
        <taxon>Flavobacteriia</taxon>
        <taxon>Flavobacteriales</taxon>
        <taxon>Flavobacteriaceae</taxon>
    </lineage>
</organism>
<dbReference type="OrthoDB" id="1446707at2"/>
<comment type="caution">
    <text evidence="1">The sequence shown here is derived from an EMBL/GenBank/DDBJ whole genome shotgun (WGS) entry which is preliminary data.</text>
</comment>
<dbReference type="AlphaFoldDB" id="A0A2S7WCK5"/>
<name>A0A2S7WCK5_9FLAO</name>
<sequence>MKTIAIILTNLVLLQSLHVDFKDIDKLSVLLNHAKLHQEKYGDSFVDFVFEHYIEREIPADKQHQEHQDLPFKEGISHFNHISPVLELNSNKFELKIPKNLFSKPCFFYEESESNFEKPSIFQPPKHS</sequence>
<proteinExistence type="predicted"/>
<dbReference type="EMBL" id="MSCL01000001">
    <property type="protein sequence ID" value="PQJ75317.1"/>
    <property type="molecule type" value="Genomic_DNA"/>
</dbReference>
<evidence type="ECO:0000313" key="1">
    <source>
        <dbReference type="EMBL" id="PQJ75317.1"/>
    </source>
</evidence>
<dbReference type="RefSeq" id="WP_105046457.1">
    <property type="nucleotide sequence ID" value="NZ_CP150662.1"/>
</dbReference>
<evidence type="ECO:0000313" key="2">
    <source>
        <dbReference type="Proteomes" id="UP000237608"/>
    </source>
</evidence>
<reference evidence="1 2" key="1">
    <citation type="submission" date="2016-12" db="EMBL/GenBank/DDBJ databases">
        <title>Trade-off between light-utilization and light-protection in marine flavobacteria.</title>
        <authorList>
            <person name="Kumagai Y."/>
            <person name="Yoshizawa S."/>
            <person name="Kogure K."/>
            <person name="Iwasaki W."/>
        </authorList>
    </citation>
    <scope>NUCLEOTIDE SEQUENCE [LARGE SCALE GENOMIC DNA]</scope>
    <source>
        <strain evidence="1 2">KCTC 22729</strain>
    </source>
</reference>
<keyword evidence="2" id="KW-1185">Reference proteome</keyword>
<protein>
    <submittedName>
        <fullName evidence="1">Uncharacterized protein</fullName>
    </submittedName>
</protein>
<dbReference type="Proteomes" id="UP000237608">
    <property type="component" value="Unassembled WGS sequence"/>
</dbReference>
<gene>
    <name evidence="1" type="ORF">BTO13_08710</name>
</gene>
<accession>A0A2S7WCK5</accession>